<protein>
    <submittedName>
        <fullName evidence="2">ERF family protein</fullName>
    </submittedName>
</protein>
<dbReference type="InterPro" id="IPR007499">
    <property type="entry name" value="ERF_bacteria_virus"/>
</dbReference>
<feature type="compositionally biased region" description="Low complexity" evidence="1">
    <location>
        <begin position="219"/>
        <end position="230"/>
    </location>
</feature>
<evidence type="ECO:0000256" key="1">
    <source>
        <dbReference type="SAM" id="MobiDB-lite"/>
    </source>
</evidence>
<dbReference type="RefSeq" id="WP_197644707.1">
    <property type="nucleotide sequence ID" value="NZ_JAEACP010000012.1"/>
</dbReference>
<sequence>MAKIETIDAETGEVIDATPVAQSAPIAVQATTAIATTDPMMAMIERVVLDPNADISKLERLLDMKERLEDRARDDAAAGAKRAFFAALASAQAEIPVVLRTRKNSFAGYTYADLADIETQAMPIIRKHGFAVVARSEAGGEAGMQRVRMQVSHVAGHVEDFADDFPIDAGGKDGKSNKTGVQAKGSTTSYGRRYMLCGFFGIATADDDGQGGRRDPRARGVQAPAAAPQPTTLSGHQVNTLRKLIAESASEEAKVLAFAKADSVEEIAPADYPRVEGLLKRKIAEAKAKKAEEAAKPAAEPAKA</sequence>
<accession>A0ABV7E091</accession>
<proteinExistence type="predicted"/>
<feature type="region of interest" description="Disordered" evidence="1">
    <location>
        <begin position="207"/>
        <end position="235"/>
    </location>
</feature>
<dbReference type="Pfam" id="PF04404">
    <property type="entry name" value="ERF"/>
    <property type="match status" value="1"/>
</dbReference>
<dbReference type="EMBL" id="JBHRSM010000053">
    <property type="protein sequence ID" value="MFC3088505.1"/>
    <property type="molecule type" value="Genomic_DNA"/>
</dbReference>
<reference evidence="3" key="1">
    <citation type="journal article" date="2019" name="Int. J. Syst. Evol. Microbiol.">
        <title>The Global Catalogue of Microorganisms (GCM) 10K type strain sequencing project: providing services to taxonomists for standard genome sequencing and annotation.</title>
        <authorList>
            <consortium name="The Broad Institute Genomics Platform"/>
            <consortium name="The Broad Institute Genome Sequencing Center for Infectious Disease"/>
            <person name="Wu L."/>
            <person name="Ma J."/>
        </authorList>
    </citation>
    <scope>NUCLEOTIDE SEQUENCE [LARGE SCALE GENOMIC DNA]</scope>
    <source>
        <strain evidence="3">KCTC 62102</strain>
    </source>
</reference>
<name>A0ABV7E091_9RHOB</name>
<comment type="caution">
    <text evidence="2">The sequence shown here is derived from an EMBL/GenBank/DDBJ whole genome shotgun (WGS) entry which is preliminary data.</text>
</comment>
<keyword evidence="3" id="KW-1185">Reference proteome</keyword>
<organism evidence="2 3">
    <name type="scientific">Tabrizicola soli</name>
    <dbReference type="NCBI Taxonomy" id="2185115"/>
    <lineage>
        <taxon>Bacteria</taxon>
        <taxon>Pseudomonadati</taxon>
        <taxon>Pseudomonadota</taxon>
        <taxon>Alphaproteobacteria</taxon>
        <taxon>Rhodobacterales</taxon>
        <taxon>Paracoccaceae</taxon>
        <taxon>Tabrizicola</taxon>
    </lineage>
</organism>
<evidence type="ECO:0000313" key="2">
    <source>
        <dbReference type="EMBL" id="MFC3088505.1"/>
    </source>
</evidence>
<dbReference type="Proteomes" id="UP001595445">
    <property type="component" value="Unassembled WGS sequence"/>
</dbReference>
<evidence type="ECO:0000313" key="3">
    <source>
        <dbReference type="Proteomes" id="UP001595445"/>
    </source>
</evidence>
<gene>
    <name evidence="2" type="ORF">ACFOD6_20905</name>
</gene>